<evidence type="ECO:0000256" key="4">
    <source>
        <dbReference type="ARBA" id="ARBA00022777"/>
    </source>
</evidence>
<dbReference type="InterPro" id="IPR050007">
    <property type="entry name" value="OtnK"/>
</dbReference>
<evidence type="ECO:0000256" key="2">
    <source>
        <dbReference type="ARBA" id="ARBA00022679"/>
    </source>
</evidence>
<dbReference type="AlphaFoldDB" id="A0A5M6I7P9"/>
<dbReference type="EMBL" id="VWPJ01000020">
    <property type="protein sequence ID" value="KAA5604256.1"/>
    <property type="molecule type" value="Genomic_DNA"/>
</dbReference>
<comment type="catalytic activity">
    <reaction evidence="8">
        <text>3-dehydro-D-erythronate + ATP = 3-dehydro-4-O-phospho-D-erythronate + ADP + H(+)</text>
        <dbReference type="Rhea" id="RHEA:52556"/>
        <dbReference type="ChEBI" id="CHEBI:15378"/>
        <dbReference type="ChEBI" id="CHEBI:30616"/>
        <dbReference type="ChEBI" id="CHEBI:57958"/>
        <dbReference type="ChEBI" id="CHEBI:136593"/>
        <dbReference type="ChEBI" id="CHEBI:456216"/>
        <dbReference type="EC" id="2.7.1.217"/>
    </reaction>
</comment>
<keyword evidence="4 15" id="KW-0418">Kinase</keyword>
<evidence type="ECO:0000256" key="5">
    <source>
        <dbReference type="ARBA" id="ARBA00022840"/>
    </source>
</evidence>
<name>A0A5M6I7P9_9PROT</name>
<dbReference type="Gene3D" id="3.40.50.10840">
    <property type="entry name" value="Putative sugar-binding, N-terminal domain"/>
    <property type="match status" value="1"/>
</dbReference>
<accession>A0A5M6I7P9</accession>
<dbReference type="InterPro" id="IPR010737">
    <property type="entry name" value="4-carb_acid_sugar_kinase_N"/>
</dbReference>
<evidence type="ECO:0000259" key="13">
    <source>
        <dbReference type="Pfam" id="PF07005"/>
    </source>
</evidence>
<dbReference type="InterPro" id="IPR042213">
    <property type="entry name" value="NBD_C_sf"/>
</dbReference>
<comment type="function">
    <text evidence="9">Catalyzes the ATP-dependent phosphorylation of 3-oxo-tetronate to 3-oxo-tetronate 4-phosphate.</text>
</comment>
<keyword evidence="5" id="KW-0067">ATP-binding</keyword>
<dbReference type="Pfam" id="PF17042">
    <property type="entry name" value="NBD_C"/>
    <property type="match status" value="1"/>
</dbReference>
<evidence type="ECO:0000256" key="3">
    <source>
        <dbReference type="ARBA" id="ARBA00022741"/>
    </source>
</evidence>
<evidence type="ECO:0000256" key="7">
    <source>
        <dbReference type="ARBA" id="ARBA00035898"/>
    </source>
</evidence>
<comment type="catalytic activity">
    <reaction evidence="7">
        <text>3-dehydro-L-erythronate + ATP = 3-dehydro-4-O-phospho-L-erythronate + ADP + H(+)</text>
        <dbReference type="Rhea" id="RHEA:52552"/>
        <dbReference type="ChEBI" id="CHEBI:15378"/>
        <dbReference type="ChEBI" id="CHEBI:30616"/>
        <dbReference type="ChEBI" id="CHEBI:136592"/>
        <dbReference type="ChEBI" id="CHEBI:136670"/>
        <dbReference type="ChEBI" id="CHEBI:456216"/>
        <dbReference type="EC" id="2.7.1.217"/>
    </reaction>
</comment>
<evidence type="ECO:0000256" key="6">
    <source>
        <dbReference type="ARBA" id="ARBA00023277"/>
    </source>
</evidence>
<dbReference type="Gene3D" id="3.40.980.20">
    <property type="entry name" value="Four-carbon acid sugar kinase, nucleotide binding domain"/>
    <property type="match status" value="1"/>
</dbReference>
<dbReference type="SUPFAM" id="SSF142764">
    <property type="entry name" value="YgbK-like"/>
    <property type="match status" value="1"/>
</dbReference>
<comment type="similarity">
    <text evidence="1">Belongs to the four-carbon acid sugar kinase family.</text>
</comment>
<evidence type="ECO:0000259" key="14">
    <source>
        <dbReference type="Pfam" id="PF17042"/>
    </source>
</evidence>
<evidence type="ECO:0000256" key="10">
    <source>
        <dbReference type="ARBA" id="ARBA00039095"/>
    </source>
</evidence>
<evidence type="ECO:0000313" key="15">
    <source>
        <dbReference type="EMBL" id="KAA5604256.1"/>
    </source>
</evidence>
<dbReference type="InterPro" id="IPR031475">
    <property type="entry name" value="NBD_C"/>
</dbReference>
<evidence type="ECO:0000256" key="9">
    <source>
        <dbReference type="ARBA" id="ARBA00037335"/>
    </source>
</evidence>
<dbReference type="Proteomes" id="UP000324065">
    <property type="component" value="Unassembled WGS sequence"/>
</dbReference>
<dbReference type="NCBIfam" id="NF043035">
    <property type="entry name" value="OxoTetrKin"/>
    <property type="match status" value="1"/>
</dbReference>
<dbReference type="RefSeq" id="WP_150063633.1">
    <property type="nucleotide sequence ID" value="NZ_JACHII010000016.1"/>
</dbReference>
<feature type="domain" description="Four-carbon acid sugar kinase nucleotide binding" evidence="14">
    <location>
        <begin position="254"/>
        <end position="409"/>
    </location>
</feature>
<dbReference type="InterPro" id="IPR037051">
    <property type="entry name" value="4-carb_acid_sugar_kinase_N_sf"/>
</dbReference>
<keyword evidence="3" id="KW-0547">Nucleotide-binding</keyword>
<dbReference type="OrthoDB" id="191465at2"/>
<evidence type="ECO:0000256" key="12">
    <source>
        <dbReference type="ARBA" id="ARBA00041377"/>
    </source>
</evidence>
<evidence type="ECO:0000313" key="16">
    <source>
        <dbReference type="Proteomes" id="UP000324065"/>
    </source>
</evidence>
<keyword evidence="6" id="KW-0119">Carbohydrate metabolism</keyword>
<feature type="domain" description="Four-carbon acid sugar kinase N-terminal" evidence="13">
    <location>
        <begin position="3"/>
        <end position="228"/>
    </location>
</feature>
<evidence type="ECO:0000256" key="8">
    <source>
        <dbReference type="ARBA" id="ARBA00036346"/>
    </source>
</evidence>
<protein>
    <recommendedName>
        <fullName evidence="11">3-oxo-tetronate kinase</fullName>
        <ecNumber evidence="10">2.7.1.217</ecNumber>
    </recommendedName>
    <alternativeName>
        <fullName evidence="12">3-dehydrotetronate 4-kinase</fullName>
    </alternativeName>
</protein>
<gene>
    <name evidence="15" type="ORF">F1188_16950</name>
</gene>
<evidence type="ECO:0000256" key="1">
    <source>
        <dbReference type="ARBA" id="ARBA00005715"/>
    </source>
</evidence>
<dbReference type="GO" id="GO:0016301">
    <property type="term" value="F:kinase activity"/>
    <property type="evidence" value="ECO:0007669"/>
    <property type="project" value="UniProtKB-KW"/>
</dbReference>
<proteinExistence type="inferred from homology"/>
<reference evidence="15 16" key="1">
    <citation type="submission" date="2019-09" db="EMBL/GenBank/DDBJ databases">
        <title>Genome sequence of Roseospira marina, one of the more divergent members of the non-sulfur purple photosynthetic bacterial family, the Rhodospirillaceae.</title>
        <authorList>
            <person name="Meyer T."/>
            <person name="Kyndt J."/>
        </authorList>
    </citation>
    <scope>NUCLEOTIDE SEQUENCE [LARGE SCALE GENOMIC DNA]</scope>
    <source>
        <strain evidence="15 16">DSM 15113</strain>
    </source>
</reference>
<dbReference type="GO" id="GO:0005524">
    <property type="term" value="F:ATP binding"/>
    <property type="evidence" value="ECO:0007669"/>
    <property type="project" value="UniProtKB-KW"/>
</dbReference>
<organism evidence="15 16">
    <name type="scientific">Roseospira marina</name>
    <dbReference type="NCBI Taxonomy" id="140057"/>
    <lineage>
        <taxon>Bacteria</taxon>
        <taxon>Pseudomonadati</taxon>
        <taxon>Pseudomonadota</taxon>
        <taxon>Alphaproteobacteria</taxon>
        <taxon>Rhodospirillales</taxon>
        <taxon>Rhodospirillaceae</taxon>
        <taxon>Roseospira</taxon>
    </lineage>
</organism>
<keyword evidence="2" id="KW-0808">Transferase</keyword>
<comment type="caution">
    <text evidence="15">The sequence shown here is derived from an EMBL/GenBank/DDBJ whole genome shotgun (WGS) entry which is preliminary data.</text>
</comment>
<keyword evidence="16" id="KW-1185">Reference proteome</keyword>
<dbReference type="EC" id="2.7.1.217" evidence="10"/>
<evidence type="ECO:0000256" key="11">
    <source>
        <dbReference type="ARBA" id="ARBA00039461"/>
    </source>
</evidence>
<dbReference type="Pfam" id="PF07005">
    <property type="entry name" value="SBD_N"/>
    <property type="match status" value="1"/>
</dbReference>
<sequence length="417" mass="42793">MLIGVIADDFTGATDIAGFLVAEGVRTIQTIGVPPADMAVDAEAVVISLKSRSCPASEAVADSLAALEWLQARDCPLIFQKYCSTFDSTAAGNIGPVADALLDALGADFTVLCPALPVNGRTVHNGELFVGDVPLAESGMRYHPVNPMTDSHLARLMAAQARGSCGVVTGEVVDRGPDAVREALEAQRAAGHRYAVLDARTDAHLDTLGQAVADMPLVTGGSGLGAGLARAWRTRLADPARASDAGAPVGTETVVIAGSCSTMTNCQVAAYAAEAPALAVDVSRCLSDPDYVDVLAAWVLENRAAPWAPLVYATRAPQALDEIQRTFGPAASAAIEATFAALAAKLAAAGFTRFVVAGGETSGAVVQALGVSAFHIGPTIAPGVPWVRAVNKPYAMALKSGNFGQERFFFACQGGGS</sequence>